<organism evidence="3 4">
    <name type="scientific">Leucocoprinus leucothites</name>
    <dbReference type="NCBI Taxonomy" id="201217"/>
    <lineage>
        <taxon>Eukaryota</taxon>
        <taxon>Fungi</taxon>
        <taxon>Dikarya</taxon>
        <taxon>Basidiomycota</taxon>
        <taxon>Agaricomycotina</taxon>
        <taxon>Agaricomycetes</taxon>
        <taxon>Agaricomycetidae</taxon>
        <taxon>Agaricales</taxon>
        <taxon>Agaricineae</taxon>
        <taxon>Agaricaceae</taxon>
        <taxon>Leucocoprinus</taxon>
    </lineage>
</organism>
<feature type="coiled-coil region" evidence="1">
    <location>
        <begin position="116"/>
        <end position="150"/>
    </location>
</feature>
<feature type="region of interest" description="Disordered" evidence="2">
    <location>
        <begin position="94"/>
        <end position="115"/>
    </location>
</feature>
<gene>
    <name evidence="3" type="ORF">D9756_006866</name>
</gene>
<feature type="compositionally biased region" description="Polar residues" evidence="2">
    <location>
        <begin position="100"/>
        <end position="109"/>
    </location>
</feature>
<keyword evidence="4" id="KW-1185">Reference proteome</keyword>
<name>A0A8H5G210_9AGAR</name>
<evidence type="ECO:0000256" key="2">
    <source>
        <dbReference type="SAM" id="MobiDB-lite"/>
    </source>
</evidence>
<dbReference type="Proteomes" id="UP000559027">
    <property type="component" value="Unassembled WGS sequence"/>
</dbReference>
<evidence type="ECO:0000256" key="1">
    <source>
        <dbReference type="SAM" id="Coils"/>
    </source>
</evidence>
<evidence type="ECO:0000313" key="4">
    <source>
        <dbReference type="Proteomes" id="UP000559027"/>
    </source>
</evidence>
<proteinExistence type="predicted"/>
<keyword evidence="1" id="KW-0175">Coiled coil</keyword>
<comment type="caution">
    <text evidence="3">The sequence shown here is derived from an EMBL/GenBank/DDBJ whole genome shotgun (WGS) entry which is preliminary data.</text>
</comment>
<reference evidence="3 4" key="1">
    <citation type="journal article" date="2020" name="ISME J.">
        <title>Uncovering the hidden diversity of litter-decomposition mechanisms in mushroom-forming fungi.</title>
        <authorList>
            <person name="Floudas D."/>
            <person name="Bentzer J."/>
            <person name="Ahren D."/>
            <person name="Johansson T."/>
            <person name="Persson P."/>
            <person name="Tunlid A."/>
        </authorList>
    </citation>
    <scope>NUCLEOTIDE SEQUENCE [LARGE SCALE GENOMIC DNA]</scope>
    <source>
        <strain evidence="3 4">CBS 146.42</strain>
    </source>
</reference>
<protein>
    <submittedName>
        <fullName evidence="3">Uncharacterized protein</fullName>
    </submittedName>
</protein>
<accession>A0A8H5G210</accession>
<sequence length="186" mass="21154">MQSLGTMNTIPPYRRRAFIFVMSFDGSNTYNITLRGPDRSVDRFGIEVRGSLTSITSSSKSCVVLSPAELMLRRRRKRREYGVTCIREEVPEPTPFLVSTPPTQISSEPTAHPSPALKARDRLAALRNAARNAEEKRYRLSNNTRVAEREGNMPIYCETDAGAMRETLPSQYEHVCEYSGTERREY</sequence>
<dbReference type="AlphaFoldDB" id="A0A8H5G210"/>
<evidence type="ECO:0000313" key="3">
    <source>
        <dbReference type="EMBL" id="KAF5356875.1"/>
    </source>
</evidence>
<dbReference type="EMBL" id="JAACJO010000006">
    <property type="protein sequence ID" value="KAF5356875.1"/>
    <property type="molecule type" value="Genomic_DNA"/>
</dbReference>